<evidence type="ECO:0000313" key="2">
    <source>
        <dbReference type="Proteomes" id="UP001056429"/>
    </source>
</evidence>
<dbReference type="Pfam" id="PF07892">
    <property type="entry name" value="DUF1667"/>
    <property type="match status" value="1"/>
</dbReference>
<dbReference type="Gene3D" id="3.10.530.10">
    <property type="entry name" value="CPE0013-like"/>
    <property type="match status" value="1"/>
</dbReference>
<organism evidence="1 2">
    <name type="scientific">Oceanirhabdus seepicola</name>
    <dbReference type="NCBI Taxonomy" id="2828781"/>
    <lineage>
        <taxon>Bacteria</taxon>
        <taxon>Bacillati</taxon>
        <taxon>Bacillota</taxon>
        <taxon>Clostridia</taxon>
        <taxon>Eubacteriales</taxon>
        <taxon>Clostridiaceae</taxon>
        <taxon>Oceanirhabdus</taxon>
    </lineage>
</organism>
<keyword evidence="2" id="KW-1185">Reference proteome</keyword>
<reference evidence="1" key="2">
    <citation type="submission" date="2021-04" db="EMBL/GenBank/DDBJ databases">
        <authorList>
            <person name="Dong X."/>
        </authorList>
    </citation>
    <scope>NUCLEOTIDE SEQUENCE</scope>
    <source>
        <strain evidence="1">ZWT</strain>
    </source>
</reference>
<comment type="caution">
    <text evidence="1">The sequence shown here is derived from an EMBL/GenBank/DDBJ whole genome shotgun (WGS) entry which is preliminary data.</text>
</comment>
<sequence>MIIYCKRCTMGCELKVNEYEGNISVEGNLCKKGATYGKEEFVKGKRVLTFKIPIKYGYFDKVHVKTSGKISKELWENVYDLVYSLELEAPIEFGEVIVENILGTGIKLISERKIDKES</sequence>
<dbReference type="InterPro" id="IPR036593">
    <property type="entry name" value="CPE0013-like_sf"/>
</dbReference>
<accession>A0A9J6P221</accession>
<dbReference type="EMBL" id="JAGSOJ010000002">
    <property type="protein sequence ID" value="MCM1990105.1"/>
    <property type="molecule type" value="Genomic_DNA"/>
</dbReference>
<dbReference type="InterPro" id="IPR012460">
    <property type="entry name" value="DUF1667"/>
</dbReference>
<dbReference type="AlphaFoldDB" id="A0A9J6P221"/>
<dbReference type="PANTHER" id="PTHR39450:SF1">
    <property type="entry name" value="DUF1667 DOMAIN-CONTAINING PROTEIN"/>
    <property type="match status" value="1"/>
</dbReference>
<dbReference type="SUPFAM" id="SSF160148">
    <property type="entry name" value="CPE0013-like"/>
    <property type="match status" value="1"/>
</dbReference>
<dbReference type="PANTHER" id="PTHR39450">
    <property type="entry name" value="MOLYBDOPTERIN OXIDOREDUCTASE, 4FE-4S CLUSTER-BINDING SUBUNIT"/>
    <property type="match status" value="1"/>
</dbReference>
<reference evidence="1" key="1">
    <citation type="journal article" date="2021" name="mSystems">
        <title>Bacteria and Archaea Synergistically Convert Glycine Betaine to Biogenic Methane in the Formosa Cold Seep of the South China Sea.</title>
        <authorList>
            <person name="Li L."/>
            <person name="Zhang W."/>
            <person name="Zhang S."/>
            <person name="Song L."/>
            <person name="Sun Q."/>
            <person name="Zhang H."/>
            <person name="Xiang H."/>
            <person name="Dong X."/>
        </authorList>
    </citation>
    <scope>NUCLEOTIDE SEQUENCE</scope>
    <source>
        <strain evidence="1">ZWT</strain>
    </source>
</reference>
<proteinExistence type="predicted"/>
<protein>
    <submittedName>
        <fullName evidence="1">DUF1667 domain-containing protein</fullName>
    </submittedName>
</protein>
<dbReference type="RefSeq" id="WP_250859149.1">
    <property type="nucleotide sequence ID" value="NZ_JAGSOJ010000002.1"/>
</dbReference>
<dbReference type="Proteomes" id="UP001056429">
    <property type="component" value="Unassembled WGS sequence"/>
</dbReference>
<evidence type="ECO:0000313" key="1">
    <source>
        <dbReference type="EMBL" id="MCM1990105.1"/>
    </source>
</evidence>
<gene>
    <name evidence="1" type="ORF">KDK92_10180</name>
</gene>
<name>A0A9J6P221_9CLOT</name>